<dbReference type="InterPro" id="IPR052201">
    <property type="entry name" value="LRR-containing_regulator"/>
</dbReference>
<dbReference type="PANTHER" id="PTHR24111">
    <property type="entry name" value="LEUCINE-RICH REPEAT-CONTAINING PROTEIN 34"/>
    <property type="match status" value="1"/>
</dbReference>
<dbReference type="AlphaFoldDB" id="A0AAV7L892"/>
<dbReference type="InterPro" id="IPR001611">
    <property type="entry name" value="Leu-rich_rpt"/>
</dbReference>
<evidence type="ECO:0000313" key="3">
    <source>
        <dbReference type="Proteomes" id="UP001066276"/>
    </source>
</evidence>
<dbReference type="PANTHER" id="PTHR24111:SF4">
    <property type="entry name" value="LEUCINE-RICH REPEAT-CONTAINING PROTEIN 34"/>
    <property type="match status" value="1"/>
</dbReference>
<dbReference type="SMART" id="SM00368">
    <property type="entry name" value="LRR_RI"/>
    <property type="match status" value="8"/>
</dbReference>
<keyword evidence="1" id="KW-0677">Repeat</keyword>
<sequence length="529" mass="58917">MFLDARHPGGSQKEEARLQDRISQPIEATACQLAAVLWCFLRSPLSPRAERASSGRVCGSSVPQSTAHSLANISVVLLMVHCISFCFWTKAMSSAWRQHYLEICGDTDELVDQESVLKAPPSALKQRYLEVCEDLNQPVNPFLAEMLQVDPETDPLLTTVKIAGNNRLTRVQRVSDDDFMVLATVLYNNLFVTGLDLRYNTLTDVGAKHIGNLLQATPALSYLNLMCNDIGPDGAEFIARALHRNETLKCLKLMGNKIGNKGGMHFAAMLQINTTLEELDLGDCDLHTQSLIALATVLNQNRTIKSLNVNRPILYSLQEEIAIHFATMLEVNYCLQELHLSKHELTDTAIERLCEGLENNFTLRFLDLSCNRITRDGVKCLAKLLKQNTALEILDLSSNRMEDDGAMHLAEALSMYNNNLKALAIVRNNITGKGLVPLSEAIKTNSTVSYVYIWGNILDEPSCVAFSDLLKTGRLTAERTDVRPYIVDGRVYLAELFHGLRKHYYWTPSYGEVDNPICNSSLAILPGSQ</sequence>
<dbReference type="Pfam" id="PF13516">
    <property type="entry name" value="LRR_6"/>
    <property type="match status" value="8"/>
</dbReference>
<dbReference type="Proteomes" id="UP001066276">
    <property type="component" value="Chromosome 11"/>
</dbReference>
<keyword evidence="3" id="KW-1185">Reference proteome</keyword>
<evidence type="ECO:0000313" key="2">
    <source>
        <dbReference type="EMBL" id="KAJ1087856.1"/>
    </source>
</evidence>
<dbReference type="SUPFAM" id="SSF52047">
    <property type="entry name" value="RNI-like"/>
    <property type="match status" value="1"/>
</dbReference>
<dbReference type="InterPro" id="IPR032675">
    <property type="entry name" value="LRR_dom_sf"/>
</dbReference>
<comment type="caution">
    <text evidence="2">The sequence shown here is derived from an EMBL/GenBank/DDBJ whole genome shotgun (WGS) entry which is preliminary data.</text>
</comment>
<dbReference type="EMBL" id="JANPWB010000015">
    <property type="protein sequence ID" value="KAJ1087856.1"/>
    <property type="molecule type" value="Genomic_DNA"/>
</dbReference>
<reference evidence="2" key="1">
    <citation type="journal article" date="2022" name="bioRxiv">
        <title>Sequencing and chromosome-scale assembly of the giantPleurodeles waltlgenome.</title>
        <authorList>
            <person name="Brown T."/>
            <person name="Elewa A."/>
            <person name="Iarovenko S."/>
            <person name="Subramanian E."/>
            <person name="Araus A.J."/>
            <person name="Petzold A."/>
            <person name="Susuki M."/>
            <person name="Suzuki K.-i.T."/>
            <person name="Hayashi T."/>
            <person name="Toyoda A."/>
            <person name="Oliveira C."/>
            <person name="Osipova E."/>
            <person name="Leigh N.D."/>
            <person name="Simon A."/>
            <person name="Yun M.H."/>
        </authorList>
    </citation>
    <scope>NUCLEOTIDE SEQUENCE</scope>
    <source>
        <strain evidence="2">20211129_DDA</strain>
        <tissue evidence="2">Liver</tissue>
    </source>
</reference>
<organism evidence="2 3">
    <name type="scientific">Pleurodeles waltl</name>
    <name type="common">Iberian ribbed newt</name>
    <dbReference type="NCBI Taxonomy" id="8319"/>
    <lineage>
        <taxon>Eukaryota</taxon>
        <taxon>Metazoa</taxon>
        <taxon>Chordata</taxon>
        <taxon>Craniata</taxon>
        <taxon>Vertebrata</taxon>
        <taxon>Euteleostomi</taxon>
        <taxon>Amphibia</taxon>
        <taxon>Batrachia</taxon>
        <taxon>Caudata</taxon>
        <taxon>Salamandroidea</taxon>
        <taxon>Salamandridae</taxon>
        <taxon>Pleurodelinae</taxon>
        <taxon>Pleurodeles</taxon>
    </lineage>
</organism>
<accession>A0AAV7L892</accession>
<evidence type="ECO:0000256" key="1">
    <source>
        <dbReference type="ARBA" id="ARBA00022737"/>
    </source>
</evidence>
<name>A0AAV7L892_PLEWA</name>
<proteinExistence type="predicted"/>
<gene>
    <name evidence="2" type="ORF">NDU88_001019</name>
</gene>
<dbReference type="Gene3D" id="3.80.10.10">
    <property type="entry name" value="Ribonuclease Inhibitor"/>
    <property type="match status" value="3"/>
</dbReference>
<evidence type="ECO:0008006" key="4">
    <source>
        <dbReference type="Google" id="ProtNLM"/>
    </source>
</evidence>
<protein>
    <recommendedName>
        <fullName evidence="4">Leucine-rich repeat-containing protein 34</fullName>
    </recommendedName>
</protein>